<dbReference type="Gene3D" id="1.20.1280.50">
    <property type="match status" value="1"/>
</dbReference>
<evidence type="ECO:0000313" key="3">
    <source>
        <dbReference type="EMBL" id="KAJ6256808.1"/>
    </source>
</evidence>
<feature type="region of interest" description="Disordered" evidence="1">
    <location>
        <begin position="60"/>
        <end position="86"/>
    </location>
</feature>
<gene>
    <name evidence="3" type="ORF">Dda_8676</name>
</gene>
<dbReference type="AlphaFoldDB" id="A0AAD6NHI6"/>
<feature type="region of interest" description="Disordered" evidence="1">
    <location>
        <begin position="374"/>
        <end position="395"/>
    </location>
</feature>
<dbReference type="Proteomes" id="UP001221413">
    <property type="component" value="Unassembled WGS sequence"/>
</dbReference>
<sequence>MLLLDMDEDPQAASASAAPKRARKQTSPDVDVPIKLDESLSPNSKRRKIILGRAALDEASPEADGGASANGSPNAASHDAAGSSSEKFPRLPMEIWLNIFGFIPRRDTATISAVSRVSKAFHQAASPLLYRELVATAPSRGNIGGFIKQIEPFLSVRQLKELHPIKRLAGQNREYPTVADENAVPYCALHLKRLLVGWSNPGDEHVGNLGLYLERLLANATNIDTLLWIDGFINLTPEIGARIASLKLKAFAFSFCIPPDQYEPPFLRDIKNLTYLDIYLQKSHTNPNAVRELILGSHETLETLIYEEGSCPEDAIVSLDGLLSDGGKTISLKRLTHLCVRPSFLTKADARRLLDAIDFAQLTYLEFSTTGTEIRSSDYDDDEEEEEFTPHEPRDSSHQVLFQELHKKYVQGTGSERLALKTFRCRSNFAVNPDKDFLSLLSSFDTLETFIFEQTGHQQVMTRSKRTLEDPDALIQAIRGHQNLRWLGINVISIIKGCWEINTVNLVKIRDAFPKLRHLSCVGSNAEPREFGGTLATFPKLSCYHYPDSRWTNQPTILGIILQPFLTKLAEESSSDKYQAWEHKYNLSMVVINDTKYEVASTFPKTRKGKGRKQPVGTFSYDGRTVCYRPLPLGDVYDGGHANFFFMMPQEWRIRNYNSTKSDWLQGIKF</sequence>
<evidence type="ECO:0000259" key="2">
    <source>
        <dbReference type="Pfam" id="PF12937"/>
    </source>
</evidence>
<dbReference type="CDD" id="cd09917">
    <property type="entry name" value="F-box_SF"/>
    <property type="match status" value="1"/>
</dbReference>
<feature type="compositionally biased region" description="Low complexity" evidence="1">
    <location>
        <begin position="63"/>
        <end position="77"/>
    </location>
</feature>
<proteinExistence type="predicted"/>
<dbReference type="SUPFAM" id="SSF81383">
    <property type="entry name" value="F-box domain"/>
    <property type="match status" value="1"/>
</dbReference>
<keyword evidence="4" id="KW-1185">Reference proteome</keyword>
<organism evidence="3 4">
    <name type="scientific">Drechslerella dactyloides</name>
    <name type="common">Nematode-trapping fungus</name>
    <name type="synonym">Arthrobotrys dactyloides</name>
    <dbReference type="NCBI Taxonomy" id="74499"/>
    <lineage>
        <taxon>Eukaryota</taxon>
        <taxon>Fungi</taxon>
        <taxon>Dikarya</taxon>
        <taxon>Ascomycota</taxon>
        <taxon>Pezizomycotina</taxon>
        <taxon>Orbiliomycetes</taxon>
        <taxon>Orbiliales</taxon>
        <taxon>Orbiliaceae</taxon>
        <taxon>Drechslerella</taxon>
    </lineage>
</organism>
<evidence type="ECO:0000313" key="4">
    <source>
        <dbReference type="Proteomes" id="UP001221413"/>
    </source>
</evidence>
<feature type="domain" description="F-box" evidence="2">
    <location>
        <begin position="89"/>
        <end position="134"/>
    </location>
</feature>
<protein>
    <recommendedName>
        <fullName evidence="2">F-box domain-containing protein</fullName>
    </recommendedName>
</protein>
<name>A0AAD6NHI6_DREDA</name>
<feature type="region of interest" description="Disordered" evidence="1">
    <location>
        <begin position="1"/>
        <end position="39"/>
    </location>
</feature>
<dbReference type="InterPro" id="IPR036047">
    <property type="entry name" value="F-box-like_dom_sf"/>
</dbReference>
<dbReference type="InterPro" id="IPR001810">
    <property type="entry name" value="F-box_dom"/>
</dbReference>
<feature type="compositionally biased region" description="Acidic residues" evidence="1">
    <location>
        <begin position="1"/>
        <end position="10"/>
    </location>
</feature>
<evidence type="ECO:0000256" key="1">
    <source>
        <dbReference type="SAM" id="MobiDB-lite"/>
    </source>
</evidence>
<accession>A0AAD6NHI6</accession>
<dbReference type="Pfam" id="PF12937">
    <property type="entry name" value="F-box-like"/>
    <property type="match status" value="1"/>
</dbReference>
<reference evidence="3" key="1">
    <citation type="submission" date="2023-01" db="EMBL/GenBank/DDBJ databases">
        <title>The chitinases involved in constricting ring structure development in the nematode-trapping fungus Drechslerella dactyloides.</title>
        <authorList>
            <person name="Wang R."/>
            <person name="Zhang L."/>
            <person name="Tang P."/>
            <person name="Li S."/>
            <person name="Liang L."/>
        </authorList>
    </citation>
    <scope>NUCLEOTIDE SEQUENCE</scope>
    <source>
        <strain evidence="3">YMF1.00031</strain>
    </source>
</reference>
<dbReference type="EMBL" id="JAQGDS010000012">
    <property type="protein sequence ID" value="KAJ6256808.1"/>
    <property type="molecule type" value="Genomic_DNA"/>
</dbReference>
<comment type="caution">
    <text evidence="3">The sequence shown here is derived from an EMBL/GenBank/DDBJ whole genome shotgun (WGS) entry which is preliminary data.</text>
</comment>